<keyword evidence="2 6" id="KW-0378">Hydrolase</keyword>
<dbReference type="InterPro" id="IPR002073">
    <property type="entry name" value="PDEase_catalytic_dom"/>
</dbReference>
<dbReference type="EMBL" id="JALJOV010000112">
    <property type="protein sequence ID" value="KAK9867077.1"/>
    <property type="molecule type" value="Genomic_DNA"/>
</dbReference>
<dbReference type="Gene3D" id="1.10.1300.10">
    <property type="entry name" value="3'5'-cyclic nucleotide phosphodiesterase, catalytic domain"/>
    <property type="match status" value="1"/>
</dbReference>
<gene>
    <name evidence="8" type="ORF">WJX84_005796</name>
</gene>
<evidence type="ECO:0000256" key="4">
    <source>
        <dbReference type="PIRSR" id="PIRSR623088-2"/>
    </source>
</evidence>
<evidence type="ECO:0000313" key="8">
    <source>
        <dbReference type="EMBL" id="KAK9867077.1"/>
    </source>
</evidence>
<evidence type="ECO:0000256" key="1">
    <source>
        <dbReference type="ARBA" id="ARBA00022723"/>
    </source>
</evidence>
<feature type="binding site" evidence="4">
    <location>
        <position position="710"/>
    </location>
    <ligand>
        <name>AMP</name>
        <dbReference type="ChEBI" id="CHEBI:456215"/>
    </ligand>
</feature>
<dbReference type="InterPro" id="IPR003607">
    <property type="entry name" value="HD/PDEase_dom"/>
</dbReference>
<dbReference type="PANTHER" id="PTHR11347">
    <property type="entry name" value="CYCLIC NUCLEOTIDE PHOSPHODIESTERASE"/>
    <property type="match status" value="1"/>
</dbReference>
<dbReference type="CDD" id="cd00077">
    <property type="entry name" value="HDc"/>
    <property type="match status" value="1"/>
</dbReference>
<dbReference type="PROSITE" id="PS51845">
    <property type="entry name" value="PDEASE_I_2"/>
    <property type="match status" value="1"/>
</dbReference>
<comment type="cofactor">
    <cofactor evidence="6">
        <name>a divalent metal cation</name>
        <dbReference type="ChEBI" id="CHEBI:60240"/>
    </cofactor>
    <text evidence="6">Binds 2 divalent metal cations per subunit. Site 1 may preferentially bind zinc ions, while site 2 has a preference for magnesium and/or manganese ions.</text>
</comment>
<dbReference type="GO" id="GO:0007165">
    <property type="term" value="P:signal transduction"/>
    <property type="evidence" value="ECO:0007669"/>
    <property type="project" value="InterPro"/>
</dbReference>
<feature type="binding site" evidence="5">
    <location>
        <position position="579"/>
    </location>
    <ligand>
        <name>Zn(2+)</name>
        <dbReference type="ChEBI" id="CHEBI:29105"/>
        <label>1</label>
    </ligand>
</feature>
<dbReference type="Proteomes" id="UP001485043">
    <property type="component" value="Unassembled WGS sequence"/>
</dbReference>
<proteinExistence type="inferred from homology"/>
<feature type="binding site" evidence="5">
    <location>
        <position position="710"/>
    </location>
    <ligand>
        <name>Zn(2+)</name>
        <dbReference type="ChEBI" id="CHEBI:29105"/>
        <label>1</label>
    </ligand>
</feature>
<dbReference type="Pfam" id="PF00233">
    <property type="entry name" value="PDEase_I"/>
    <property type="match status" value="1"/>
</dbReference>
<name>A0AAW1TER7_9CHLO</name>
<sequence length="804" mass="90070">MLELNQETASRLEVFQALENIAAPAMAARPSPGSAHSGAIWCNAAARKRCGRMYSHEEESQIIAQLPEPVRQAMQAGYMHLYQEILVKGAQSCHKVDPRQILATMFPAVPATDTVADFHNSPLTFEMDGQRHTVLLVQWSEPRASNSDESLRPSIMFSSSPIHSYMFDAKGILLHANDQALAKIRCSGKSETSFHLHELLLKDGIEQRDIAAEARRAIFDKQEKAFRCTLQSLGKHAKVKQTLFEMWPTMDTKDWQVAMLVNTFNVTDQKEMESQLADARLLLLRQNAELEASNAQLKLNEKVIMQEQGRLMAHQQRLQKRLKSALQKHHLRPKTTMDTMTIADKIISALDRAAEGELLPLDDVLHLRNIILEADDLRRPVNLQQQLLHKAGLSMDVGLAMTEMLQGDSNRGANRLARNLTLTTATSSRDFSASLTRSQHLDESQAICHPDGDCRPHQEQIALVLIPEVERLLMVANSSFLFDAFELSEATDNHPLSTLGFFLIKGSGLMSTFHIHESQLAQFLQQIEAGYPDNPYHNRIHATCVLQVMHLLMQHGLIQEGILQDVMILACYLAAICHDFEHPGVNNDYLIKTSNRQALTYNDLSPLENHHVAASFMIAADEPAADIFQGIPAEDKATLRASMIDLILGTDMKKHFGLLSRFQALQAQTASRQAEAELSDWSCTKSGVSSSVTTAEHKLLFAQVALKCADIGHLSCPQALHQRWTHQLREEFFQQGDREKVHGLKVSPLMDRAEVTGMTKSQVGFFEIVALPLVTTYVQMVPEAKPMLNAVMDNYNYWHAIGQK</sequence>
<feature type="active site" description="Proton donor" evidence="3">
    <location>
        <position position="537"/>
    </location>
</feature>
<dbReference type="PROSITE" id="PS00126">
    <property type="entry name" value="PDEASE_I_1"/>
    <property type="match status" value="1"/>
</dbReference>
<dbReference type="InterPro" id="IPR023174">
    <property type="entry name" value="PDEase_CS"/>
</dbReference>
<keyword evidence="9" id="KW-1185">Reference proteome</keyword>
<feature type="binding site" evidence="5">
    <location>
        <position position="579"/>
    </location>
    <ligand>
        <name>Zn(2+)</name>
        <dbReference type="ChEBI" id="CHEBI:29105"/>
        <label>2</label>
    </ligand>
</feature>
<protein>
    <recommendedName>
        <fullName evidence="6">Phosphodiesterase</fullName>
        <ecNumber evidence="6">3.1.4.-</ecNumber>
    </recommendedName>
</protein>
<comment type="similarity">
    <text evidence="6">Belongs to the cyclic nucleotide phosphodiesterase family.</text>
</comment>
<dbReference type="EC" id="3.1.4.-" evidence="6"/>
<feature type="binding site" evidence="5">
    <location>
        <position position="578"/>
    </location>
    <ligand>
        <name>Zn(2+)</name>
        <dbReference type="ChEBI" id="CHEBI:29105"/>
        <label>1</label>
    </ligand>
</feature>
<evidence type="ECO:0000256" key="2">
    <source>
        <dbReference type="ARBA" id="ARBA00022801"/>
    </source>
</evidence>
<feature type="binding site" evidence="5">
    <location>
        <position position="541"/>
    </location>
    <ligand>
        <name>Zn(2+)</name>
        <dbReference type="ChEBI" id="CHEBI:29105"/>
        <label>1</label>
    </ligand>
</feature>
<evidence type="ECO:0000259" key="7">
    <source>
        <dbReference type="PROSITE" id="PS51845"/>
    </source>
</evidence>
<dbReference type="GO" id="GO:0046872">
    <property type="term" value="F:metal ion binding"/>
    <property type="evidence" value="ECO:0007669"/>
    <property type="project" value="UniProtKB-KW"/>
</dbReference>
<evidence type="ECO:0000256" key="6">
    <source>
        <dbReference type="RuleBase" id="RU363067"/>
    </source>
</evidence>
<accession>A0AAW1TER7</accession>
<organism evidence="8 9">
    <name type="scientific">Apatococcus fuscideae</name>
    <dbReference type="NCBI Taxonomy" id="2026836"/>
    <lineage>
        <taxon>Eukaryota</taxon>
        <taxon>Viridiplantae</taxon>
        <taxon>Chlorophyta</taxon>
        <taxon>core chlorophytes</taxon>
        <taxon>Trebouxiophyceae</taxon>
        <taxon>Chlorellales</taxon>
        <taxon>Chlorellaceae</taxon>
        <taxon>Apatococcus</taxon>
    </lineage>
</organism>
<keyword evidence="1 5" id="KW-0479">Metal-binding</keyword>
<dbReference type="SUPFAM" id="SSF109604">
    <property type="entry name" value="HD-domain/PDEase-like"/>
    <property type="match status" value="1"/>
</dbReference>
<feature type="binding site" evidence="4">
    <location>
        <position position="762"/>
    </location>
    <ligand>
        <name>AMP</name>
        <dbReference type="ChEBI" id="CHEBI:456215"/>
    </ligand>
</feature>
<dbReference type="PRINTS" id="PR00387">
    <property type="entry name" value="PDIESTERASE1"/>
</dbReference>
<evidence type="ECO:0000313" key="9">
    <source>
        <dbReference type="Proteomes" id="UP001485043"/>
    </source>
</evidence>
<feature type="binding site" evidence="4">
    <location>
        <position position="579"/>
    </location>
    <ligand>
        <name>AMP</name>
        <dbReference type="ChEBI" id="CHEBI:456215"/>
    </ligand>
</feature>
<feature type="binding site" evidence="4">
    <location>
        <begin position="537"/>
        <end position="541"/>
    </location>
    <ligand>
        <name>AMP</name>
        <dbReference type="ChEBI" id="CHEBI:456215"/>
    </ligand>
</feature>
<feature type="domain" description="PDEase" evidence="7">
    <location>
        <begin position="453"/>
        <end position="804"/>
    </location>
</feature>
<dbReference type="AlphaFoldDB" id="A0AAW1TER7"/>
<comment type="caution">
    <text evidence="8">The sequence shown here is derived from an EMBL/GenBank/DDBJ whole genome shotgun (WGS) entry which is preliminary data.</text>
</comment>
<dbReference type="InterPro" id="IPR036971">
    <property type="entry name" value="PDEase_catalytic_dom_sf"/>
</dbReference>
<reference evidence="8 9" key="1">
    <citation type="journal article" date="2024" name="Nat. Commun.">
        <title>Phylogenomics reveals the evolutionary origins of lichenization in chlorophyte algae.</title>
        <authorList>
            <person name="Puginier C."/>
            <person name="Libourel C."/>
            <person name="Otte J."/>
            <person name="Skaloud P."/>
            <person name="Haon M."/>
            <person name="Grisel S."/>
            <person name="Petersen M."/>
            <person name="Berrin J.G."/>
            <person name="Delaux P.M."/>
            <person name="Dal Grande F."/>
            <person name="Keller J."/>
        </authorList>
    </citation>
    <scope>NUCLEOTIDE SEQUENCE [LARGE SCALE GENOMIC DNA]</scope>
    <source>
        <strain evidence="8 9">SAG 2523</strain>
    </source>
</reference>
<evidence type="ECO:0000256" key="3">
    <source>
        <dbReference type="PIRSR" id="PIRSR623088-1"/>
    </source>
</evidence>
<dbReference type="GO" id="GO:0004114">
    <property type="term" value="F:3',5'-cyclic-nucleotide phosphodiesterase activity"/>
    <property type="evidence" value="ECO:0007669"/>
    <property type="project" value="InterPro"/>
</dbReference>
<dbReference type="InterPro" id="IPR023088">
    <property type="entry name" value="PDEase"/>
</dbReference>
<evidence type="ECO:0000256" key="5">
    <source>
        <dbReference type="PIRSR" id="PIRSR623088-3"/>
    </source>
</evidence>